<organism evidence="2 3">
    <name type="scientific">Brassicogethes aeneus</name>
    <name type="common">Rape pollen beetle</name>
    <name type="synonym">Meligethes aeneus</name>
    <dbReference type="NCBI Taxonomy" id="1431903"/>
    <lineage>
        <taxon>Eukaryota</taxon>
        <taxon>Metazoa</taxon>
        <taxon>Ecdysozoa</taxon>
        <taxon>Arthropoda</taxon>
        <taxon>Hexapoda</taxon>
        <taxon>Insecta</taxon>
        <taxon>Pterygota</taxon>
        <taxon>Neoptera</taxon>
        <taxon>Endopterygota</taxon>
        <taxon>Coleoptera</taxon>
        <taxon>Polyphaga</taxon>
        <taxon>Cucujiformia</taxon>
        <taxon>Nitidulidae</taxon>
        <taxon>Meligethinae</taxon>
        <taxon>Brassicogethes</taxon>
    </lineage>
</organism>
<evidence type="ECO:0000313" key="2">
    <source>
        <dbReference type="EMBL" id="CAH0549655.1"/>
    </source>
</evidence>
<name>A0A9P0AV73_BRAAE</name>
<keyword evidence="1" id="KW-0812">Transmembrane</keyword>
<keyword evidence="1" id="KW-0472">Membrane</keyword>
<evidence type="ECO:0000256" key="1">
    <source>
        <dbReference type="SAM" id="Phobius"/>
    </source>
</evidence>
<evidence type="ECO:0000313" key="3">
    <source>
        <dbReference type="Proteomes" id="UP001154078"/>
    </source>
</evidence>
<dbReference type="AlphaFoldDB" id="A0A9P0AV73"/>
<dbReference type="EMBL" id="OV121142">
    <property type="protein sequence ID" value="CAH0549655.1"/>
    <property type="molecule type" value="Genomic_DNA"/>
</dbReference>
<proteinExistence type="predicted"/>
<sequence length="104" mass="12304">MVYYNNITTETPLTTTERVRTTEKPFLKDDIKFLFVPIAVILVVSILSILVYFMLKRRRMIDLRHKLLTLYDYNSDEGEEEGEPLNSYENSNYQATLDYTSSFF</sequence>
<reference evidence="2" key="1">
    <citation type="submission" date="2021-12" db="EMBL/GenBank/DDBJ databases">
        <authorList>
            <person name="King R."/>
        </authorList>
    </citation>
    <scope>NUCLEOTIDE SEQUENCE</scope>
</reference>
<keyword evidence="3" id="KW-1185">Reference proteome</keyword>
<gene>
    <name evidence="2" type="ORF">MELIAE_LOCUS2738</name>
</gene>
<feature type="transmembrane region" description="Helical" evidence="1">
    <location>
        <begin position="33"/>
        <end position="55"/>
    </location>
</feature>
<dbReference type="OrthoDB" id="6381603at2759"/>
<accession>A0A9P0AV73</accession>
<dbReference type="Proteomes" id="UP001154078">
    <property type="component" value="Chromosome 11"/>
</dbReference>
<protein>
    <submittedName>
        <fullName evidence="2">Uncharacterized protein</fullName>
    </submittedName>
</protein>
<keyword evidence="1" id="KW-1133">Transmembrane helix</keyword>